<dbReference type="Proteomes" id="UP000190367">
    <property type="component" value="Unassembled WGS sequence"/>
</dbReference>
<reference evidence="2" key="1">
    <citation type="submission" date="2017-02" db="EMBL/GenBank/DDBJ databases">
        <authorList>
            <person name="Varghese N."/>
            <person name="Submissions S."/>
        </authorList>
    </citation>
    <scope>NUCLEOTIDE SEQUENCE [LARGE SCALE GENOMIC DNA]</scope>
    <source>
        <strain evidence="2">DSM 22224</strain>
    </source>
</reference>
<dbReference type="RefSeq" id="WP_078666954.1">
    <property type="nucleotide sequence ID" value="NZ_FUWZ01000001.1"/>
</dbReference>
<organism evidence="1 2">
    <name type="scientific">Chitinophaga eiseniae</name>
    <dbReference type="NCBI Taxonomy" id="634771"/>
    <lineage>
        <taxon>Bacteria</taxon>
        <taxon>Pseudomonadati</taxon>
        <taxon>Bacteroidota</taxon>
        <taxon>Chitinophagia</taxon>
        <taxon>Chitinophagales</taxon>
        <taxon>Chitinophagaceae</taxon>
        <taxon>Chitinophaga</taxon>
    </lineage>
</organism>
<dbReference type="AlphaFoldDB" id="A0A1T4KPF8"/>
<evidence type="ECO:0000313" key="2">
    <source>
        <dbReference type="Proteomes" id="UP000190367"/>
    </source>
</evidence>
<keyword evidence="2" id="KW-1185">Reference proteome</keyword>
<dbReference type="STRING" id="634771.SAMN04488128_101236"/>
<protein>
    <submittedName>
        <fullName evidence="1">Uncharacterized protein</fullName>
    </submittedName>
</protein>
<evidence type="ECO:0000313" key="1">
    <source>
        <dbReference type="EMBL" id="SJZ44274.1"/>
    </source>
</evidence>
<name>A0A1T4KPF8_9BACT</name>
<proteinExistence type="predicted"/>
<dbReference type="EMBL" id="FUWZ01000001">
    <property type="protein sequence ID" value="SJZ44274.1"/>
    <property type="molecule type" value="Genomic_DNA"/>
</dbReference>
<gene>
    <name evidence="1" type="ORF">SAMN04488128_101236</name>
</gene>
<sequence>MNTNKSSKPIKARIDVNASLAEVEECLLGFFRAIDDGDAKRMWEHMSEAFRSRALQDNHIARYRKIFQTENIPISIGLSSINIQSRTQIDCIADCEINVGRLTSLKGVSFTNRALENIGEIGHLIQIRIDQMREIDPVKAEEMIQRVSIDFDIIEGKYYWTAFRINTSDVSGLILDSFKDLVMRSFKFFFVLTDGVWLVDNVILLSEKSIPKEEE</sequence>
<accession>A0A1T4KPF8</accession>